<dbReference type="InterPro" id="IPR002842">
    <property type="entry name" value="ATPase_V1_Esu"/>
</dbReference>
<organism evidence="4 5">
    <name type="scientific">Pseudomicrostroma glucosiphilum</name>
    <dbReference type="NCBI Taxonomy" id="1684307"/>
    <lineage>
        <taxon>Eukaryota</taxon>
        <taxon>Fungi</taxon>
        <taxon>Dikarya</taxon>
        <taxon>Basidiomycota</taxon>
        <taxon>Ustilaginomycotina</taxon>
        <taxon>Exobasidiomycetes</taxon>
        <taxon>Microstromatales</taxon>
        <taxon>Microstromatales incertae sedis</taxon>
        <taxon>Pseudomicrostroma</taxon>
    </lineage>
</organism>
<dbReference type="STRING" id="1684307.A0A316UAC1"/>
<dbReference type="Gene3D" id="6.10.250.1620">
    <property type="match status" value="1"/>
</dbReference>
<dbReference type="EMBL" id="KZ819323">
    <property type="protein sequence ID" value="PWN22112.1"/>
    <property type="molecule type" value="Genomic_DNA"/>
</dbReference>
<dbReference type="GeneID" id="37013595"/>
<dbReference type="PANTHER" id="PTHR45715">
    <property type="entry name" value="ATPASE H+-TRANSPORTING V1 SUBUNIT E1A-RELATED"/>
    <property type="match status" value="1"/>
</dbReference>
<dbReference type="SUPFAM" id="SSF160527">
    <property type="entry name" value="V-type ATPase subunit E-like"/>
    <property type="match status" value="1"/>
</dbReference>
<keyword evidence="3" id="KW-0406">Ion transport</keyword>
<evidence type="ECO:0000256" key="1">
    <source>
        <dbReference type="ARBA" id="ARBA00005901"/>
    </source>
</evidence>
<comment type="similarity">
    <text evidence="1">Belongs to the V-ATPase E subunit family.</text>
</comment>
<dbReference type="AlphaFoldDB" id="A0A316UAC1"/>
<dbReference type="RefSeq" id="XP_025349272.1">
    <property type="nucleotide sequence ID" value="XM_025491861.1"/>
</dbReference>
<protein>
    <submittedName>
        <fullName evidence="4">Putative vacuolar ATP synthase subunit E</fullName>
    </submittedName>
</protein>
<evidence type="ECO:0000256" key="2">
    <source>
        <dbReference type="ARBA" id="ARBA00022448"/>
    </source>
</evidence>
<keyword evidence="5" id="KW-1185">Reference proteome</keyword>
<evidence type="ECO:0000256" key="3">
    <source>
        <dbReference type="ARBA" id="ARBA00023065"/>
    </source>
</evidence>
<dbReference type="Gene3D" id="3.30.2320.30">
    <property type="entry name" value="ATP synthase, E subunit, C-terminal"/>
    <property type="match status" value="1"/>
</dbReference>
<dbReference type="HAMAP" id="MF_00311">
    <property type="entry name" value="ATP_synth_E_arch"/>
    <property type="match status" value="1"/>
</dbReference>
<evidence type="ECO:0000313" key="5">
    <source>
        <dbReference type="Proteomes" id="UP000245942"/>
    </source>
</evidence>
<dbReference type="GO" id="GO:0046961">
    <property type="term" value="F:proton-transporting ATPase activity, rotational mechanism"/>
    <property type="evidence" value="ECO:0007669"/>
    <property type="project" value="InterPro"/>
</dbReference>
<accession>A0A316UAC1</accession>
<keyword evidence="2" id="KW-0813">Transport</keyword>
<gene>
    <name evidence="4" type="ORF">BCV69DRAFT_281114</name>
</gene>
<proteinExistence type="inferred from homology"/>
<dbReference type="InterPro" id="IPR038495">
    <property type="entry name" value="ATPase_E_C"/>
</dbReference>
<dbReference type="GO" id="GO:0033178">
    <property type="term" value="C:proton-transporting two-sector ATPase complex, catalytic domain"/>
    <property type="evidence" value="ECO:0007669"/>
    <property type="project" value="InterPro"/>
</dbReference>
<dbReference type="OrthoDB" id="10263003at2759"/>
<name>A0A316UAC1_9BASI</name>
<evidence type="ECO:0000313" key="4">
    <source>
        <dbReference type="EMBL" id="PWN22112.1"/>
    </source>
</evidence>
<reference evidence="4 5" key="1">
    <citation type="journal article" date="2018" name="Mol. Biol. Evol.">
        <title>Broad Genomic Sampling Reveals a Smut Pathogenic Ancestry of the Fungal Clade Ustilaginomycotina.</title>
        <authorList>
            <person name="Kijpornyongpan T."/>
            <person name="Mondo S.J."/>
            <person name="Barry K."/>
            <person name="Sandor L."/>
            <person name="Lee J."/>
            <person name="Lipzen A."/>
            <person name="Pangilinan J."/>
            <person name="LaButti K."/>
            <person name="Hainaut M."/>
            <person name="Henrissat B."/>
            <person name="Grigoriev I.V."/>
            <person name="Spatafora J.W."/>
            <person name="Aime M.C."/>
        </authorList>
    </citation>
    <scope>NUCLEOTIDE SEQUENCE [LARGE SCALE GENOMIC DNA]</scope>
    <source>
        <strain evidence="4 5">MCA 4718</strain>
    </source>
</reference>
<dbReference type="Proteomes" id="UP000245942">
    <property type="component" value="Unassembled WGS sequence"/>
</dbReference>
<dbReference type="Pfam" id="PF01991">
    <property type="entry name" value="vATP-synt_E"/>
    <property type="match status" value="1"/>
</dbReference>
<sequence length="226" mass="25583">MSRPMNDDEVLNEMKKMVAFIKQEAMEKAREIQVKADEEFAIEKSKIVRQEAVSIDSAHEKKIKQAQVANKISESNATNKARLSVLQARDSHLEDLFEGAREKLVGLSKDEKKYSTLLKDLITQGLLRLMEKKVTVTCRDKDEKLVKKAADEAKKQYKEKSGRDVEIEVVKGLNKDSNGGVLLAGHGGRIKVDNTLDERMKLLEELMLPEIRLDLFGANPNRKFSS</sequence>